<protein>
    <submittedName>
        <fullName evidence="1">Uncharacterized protein</fullName>
    </submittedName>
</protein>
<evidence type="ECO:0000313" key="2">
    <source>
        <dbReference type="Proteomes" id="UP000004099"/>
    </source>
</evidence>
<dbReference type="PATRIC" id="fig|525362.12.peg.2117"/>
<dbReference type="Proteomes" id="UP000004099">
    <property type="component" value="Unassembled WGS sequence"/>
</dbReference>
<proteinExistence type="predicted"/>
<accession>E7FSU8</accession>
<evidence type="ECO:0000313" key="1">
    <source>
        <dbReference type="EMBL" id="EFZ33920.1"/>
    </source>
</evidence>
<organism evidence="1 2">
    <name type="scientific">Ligilactobacillus ruminis ATCC 25644</name>
    <dbReference type="NCBI Taxonomy" id="525362"/>
    <lineage>
        <taxon>Bacteria</taxon>
        <taxon>Bacillati</taxon>
        <taxon>Bacillota</taxon>
        <taxon>Bacilli</taxon>
        <taxon>Lactobacillales</taxon>
        <taxon>Lactobacillaceae</taxon>
        <taxon>Ligilactobacillus</taxon>
    </lineage>
</organism>
<dbReference type="HOGENOM" id="CLU_3185238_0_0_9"/>
<sequence length="46" mass="5182">MQSSFVFLMIHPGKCREDAAAYVLMDLSVRGSLVFTGRFEKTEICP</sequence>
<dbReference type="AlphaFoldDB" id="E7FSU8"/>
<gene>
    <name evidence="1" type="ORF">HMPREF0542_11975</name>
</gene>
<comment type="caution">
    <text evidence="1">The sequence shown here is derived from an EMBL/GenBank/DDBJ whole genome shotgun (WGS) entry which is preliminary data.</text>
</comment>
<dbReference type="EMBL" id="ACGS02000048">
    <property type="protein sequence ID" value="EFZ33920.1"/>
    <property type="molecule type" value="Genomic_DNA"/>
</dbReference>
<reference evidence="1 2" key="1">
    <citation type="submission" date="2011-01" db="EMBL/GenBank/DDBJ databases">
        <authorList>
            <person name="Muzny D."/>
            <person name="Qin X."/>
            <person name="Buhay C."/>
            <person name="Dugan-Rocha S."/>
            <person name="Ding Y."/>
            <person name="Chen G."/>
            <person name="Hawes A."/>
            <person name="Holder M."/>
            <person name="Jhangiani S."/>
            <person name="Johnson A."/>
            <person name="Khan Z."/>
            <person name="Li Z."/>
            <person name="Liu W."/>
            <person name="Liu X."/>
            <person name="Perez L."/>
            <person name="Shen H."/>
            <person name="Wang Q."/>
            <person name="Watt J."/>
            <person name="Xi L."/>
            <person name="Xin Y."/>
            <person name="Zhou J."/>
            <person name="Deng J."/>
            <person name="Jiang H."/>
            <person name="Liu Y."/>
            <person name="Qu J."/>
            <person name="Song X.-Z."/>
            <person name="Zhang L."/>
            <person name="Villasana D."/>
            <person name="Johnson A."/>
            <person name="Liu J."/>
            <person name="Liyanage D."/>
            <person name="Lorensuhewa L."/>
            <person name="Robinson T."/>
            <person name="Song A."/>
            <person name="Song B.-B."/>
            <person name="Dinh H."/>
            <person name="Thornton R."/>
            <person name="Coyle M."/>
            <person name="Francisco L."/>
            <person name="Jackson L."/>
            <person name="Javaid M."/>
            <person name="Korchina V."/>
            <person name="Kovar C."/>
            <person name="Mata R."/>
            <person name="Mathew T."/>
            <person name="Ngo R."/>
            <person name="Nguyen L."/>
            <person name="Nguyen N."/>
            <person name="Okwuonu G."/>
            <person name="Ongeri F."/>
            <person name="Pham C."/>
            <person name="Simmons D."/>
            <person name="Wilczek-Boney K."/>
            <person name="Hale W."/>
            <person name="Jakkamsetti A."/>
            <person name="Pham P."/>
            <person name="Ruth R."/>
            <person name="San Lucas F."/>
            <person name="Warren J."/>
            <person name="Zhang J."/>
            <person name="Zhao Z."/>
            <person name="Zhou C."/>
            <person name="Zhu D."/>
            <person name="Lee S."/>
            <person name="Bess C."/>
            <person name="Blankenburg K."/>
            <person name="Forbes L."/>
            <person name="Fu Q."/>
            <person name="Gubbala S."/>
            <person name="Hirani K."/>
            <person name="Jayaseelan J.C."/>
            <person name="Lara F."/>
            <person name="Munidasa M."/>
            <person name="Palculict T."/>
            <person name="Patil S."/>
            <person name="Pu L.-L."/>
            <person name="Saada N."/>
            <person name="Tang L."/>
            <person name="Weissenberger G."/>
            <person name="Zhu Y."/>
            <person name="Hemphill L."/>
            <person name="Shang Y."/>
            <person name="Youmans B."/>
            <person name="Ayvaz T."/>
            <person name="Ross M."/>
            <person name="Santibanez J."/>
            <person name="Aqrawi P."/>
            <person name="Gross S."/>
            <person name="Joshi V."/>
            <person name="Fowler G."/>
            <person name="Nazareth L."/>
            <person name="Reid J."/>
            <person name="Worley K."/>
            <person name="Petrosino J."/>
            <person name="Highlander S."/>
            <person name="Gibbs R."/>
        </authorList>
    </citation>
    <scope>NUCLEOTIDE SEQUENCE [LARGE SCALE GENOMIC DNA]</scope>
    <source>
        <strain evidence="1 2">ATCC 25644</strain>
    </source>
</reference>
<name>E7FSU8_9LACO</name>